<feature type="binding site" evidence="18">
    <location>
        <begin position="206"/>
        <end position="209"/>
    </location>
    <ligand>
        <name>FAD</name>
        <dbReference type="ChEBI" id="CHEBI:57692"/>
    </ligand>
</feature>
<dbReference type="NCBIfam" id="NF009805">
    <property type="entry name" value="PRK13289.1"/>
    <property type="match status" value="1"/>
</dbReference>
<reference evidence="21 22" key="1">
    <citation type="submission" date="2019-02" db="EMBL/GenBank/DDBJ databases">
        <title>Shewanella sp. D4-2 isolated from Dokdo Island.</title>
        <authorList>
            <person name="Baek K."/>
        </authorList>
    </citation>
    <scope>NUCLEOTIDE SEQUENCE [LARGE SCALE GENOMIC DNA]</scope>
    <source>
        <strain evidence="21 22">D4-2</strain>
    </source>
</reference>
<evidence type="ECO:0000256" key="10">
    <source>
        <dbReference type="ARBA" id="ARBA00022857"/>
    </source>
</evidence>
<dbReference type="InterPro" id="IPR017927">
    <property type="entry name" value="FAD-bd_FR_type"/>
</dbReference>
<feature type="binding site" evidence="18">
    <location>
        <begin position="390"/>
        <end position="393"/>
    </location>
    <ligand>
        <name>FAD</name>
        <dbReference type="ChEBI" id="CHEBI:57692"/>
    </ligand>
</feature>
<dbReference type="PANTHER" id="PTHR43396">
    <property type="entry name" value="FLAVOHEMOPROTEIN"/>
    <property type="match status" value="1"/>
</dbReference>
<dbReference type="EC" id="1.14.12.17" evidence="18"/>
<feature type="site" description="Influences the redox potential of the prosthetic heme and FAD groups" evidence="18">
    <location>
        <position position="389"/>
    </location>
</feature>
<dbReference type="InterPro" id="IPR008333">
    <property type="entry name" value="Cbr1-like_FAD-bd_dom"/>
</dbReference>
<evidence type="ECO:0000256" key="14">
    <source>
        <dbReference type="ARBA" id="ARBA00025094"/>
    </source>
</evidence>
<evidence type="ECO:0000256" key="2">
    <source>
        <dbReference type="ARBA" id="ARBA00008414"/>
    </source>
</evidence>
<dbReference type="FunFam" id="2.40.30.10:FF:000034">
    <property type="entry name" value="Flavohemoprotein"/>
    <property type="match status" value="1"/>
</dbReference>
<comment type="similarity">
    <text evidence="1 18">In the C-terminal section; belongs to the flavoprotein pyridine nucleotide cytochrome reductase family.</text>
</comment>
<dbReference type="PROSITE" id="PS51384">
    <property type="entry name" value="FAD_FR"/>
    <property type="match status" value="1"/>
</dbReference>
<dbReference type="Gene3D" id="1.10.490.10">
    <property type="entry name" value="Globins"/>
    <property type="match status" value="1"/>
</dbReference>
<evidence type="ECO:0000313" key="21">
    <source>
        <dbReference type="EMBL" id="QBF82706.1"/>
    </source>
</evidence>
<comment type="catalytic activity">
    <reaction evidence="16 18">
        <text>2 nitric oxide + NADH + 2 O2 = 2 nitrate + NAD(+) + H(+)</text>
        <dbReference type="Rhea" id="RHEA:19469"/>
        <dbReference type="ChEBI" id="CHEBI:15378"/>
        <dbReference type="ChEBI" id="CHEBI:15379"/>
        <dbReference type="ChEBI" id="CHEBI:16480"/>
        <dbReference type="ChEBI" id="CHEBI:17632"/>
        <dbReference type="ChEBI" id="CHEBI:57540"/>
        <dbReference type="ChEBI" id="CHEBI:57945"/>
        <dbReference type="EC" id="1.14.12.17"/>
    </reaction>
</comment>
<keyword evidence="7 18" id="KW-0285">Flavoprotein</keyword>
<dbReference type="Proteomes" id="UP000291106">
    <property type="component" value="Chromosome"/>
</dbReference>
<accession>A0A411PGI2</accession>
<dbReference type="InterPro" id="IPR023950">
    <property type="entry name" value="Hmp"/>
</dbReference>
<feature type="active site" description="Charge relay system" evidence="18">
    <location>
        <position position="137"/>
    </location>
</feature>
<feature type="binding site" description="proximal binding residue" evidence="18">
    <location>
        <position position="85"/>
    </location>
    <ligand>
        <name>heme b</name>
        <dbReference type="ChEBI" id="CHEBI:60344"/>
    </ligand>
    <ligandPart>
        <name>Fe</name>
        <dbReference type="ChEBI" id="CHEBI:18248"/>
    </ligandPart>
</feature>
<comment type="function">
    <text evidence="14 18">Is involved in NO detoxification in an aerobic process, termed nitric oxide dioxygenase (NOD) reaction that utilizes O(2) and NAD(P)H to convert NO to nitrate, which protects the bacterium from various noxious nitrogen compounds. Therefore, plays a central role in the inducible response to nitrosative stress.</text>
</comment>
<evidence type="ECO:0000256" key="11">
    <source>
        <dbReference type="ARBA" id="ARBA00023002"/>
    </source>
</evidence>
<dbReference type="SUPFAM" id="SSF52343">
    <property type="entry name" value="Ferredoxin reductase-like, C-terminal NADP-linked domain"/>
    <property type="match status" value="1"/>
</dbReference>
<keyword evidence="6 18" id="KW-0561">Oxygen transport</keyword>
<evidence type="ECO:0000256" key="17">
    <source>
        <dbReference type="ARBA" id="ARBA00049433"/>
    </source>
</evidence>
<dbReference type="GO" id="GO:0005344">
    <property type="term" value="F:oxygen carrier activity"/>
    <property type="evidence" value="ECO:0007669"/>
    <property type="project" value="UniProtKB-UniRule"/>
</dbReference>
<dbReference type="CDD" id="cd06184">
    <property type="entry name" value="flavohem_like_fad_nad_binding"/>
    <property type="match status" value="1"/>
</dbReference>
<evidence type="ECO:0000256" key="5">
    <source>
        <dbReference type="ARBA" id="ARBA00022617"/>
    </source>
</evidence>
<keyword evidence="13 18" id="KW-0520">NAD</keyword>
<evidence type="ECO:0000256" key="6">
    <source>
        <dbReference type="ARBA" id="ARBA00022621"/>
    </source>
</evidence>
<evidence type="ECO:0000256" key="13">
    <source>
        <dbReference type="ARBA" id="ARBA00023027"/>
    </source>
</evidence>
<dbReference type="GO" id="GO:0071949">
    <property type="term" value="F:FAD binding"/>
    <property type="evidence" value="ECO:0007669"/>
    <property type="project" value="InterPro"/>
</dbReference>
<dbReference type="GO" id="GO:0046210">
    <property type="term" value="P:nitric oxide catabolic process"/>
    <property type="evidence" value="ECO:0007669"/>
    <property type="project" value="TreeGrafter"/>
</dbReference>
<dbReference type="GO" id="GO:0019825">
    <property type="term" value="F:oxygen binding"/>
    <property type="evidence" value="ECO:0007669"/>
    <property type="project" value="InterPro"/>
</dbReference>
<feature type="active site" description="Charge relay system" evidence="18">
    <location>
        <position position="95"/>
    </location>
</feature>
<dbReference type="PANTHER" id="PTHR43396:SF3">
    <property type="entry name" value="FLAVOHEMOPROTEIN"/>
    <property type="match status" value="1"/>
</dbReference>
<dbReference type="InterPro" id="IPR039261">
    <property type="entry name" value="FNR_nucleotide-bd"/>
</dbReference>
<keyword evidence="4 18" id="KW-0216">Detoxification</keyword>
<dbReference type="Pfam" id="PF00042">
    <property type="entry name" value="Globin"/>
    <property type="match status" value="1"/>
</dbReference>
<dbReference type="InterPro" id="IPR017938">
    <property type="entry name" value="Riboflavin_synthase-like_b-brl"/>
</dbReference>
<dbReference type="SUPFAM" id="SSF46458">
    <property type="entry name" value="Globin-like"/>
    <property type="match status" value="1"/>
</dbReference>
<evidence type="ECO:0000256" key="12">
    <source>
        <dbReference type="ARBA" id="ARBA00023004"/>
    </source>
</evidence>
<protein>
    <recommendedName>
        <fullName evidence="18">Flavohemoprotein</fullName>
    </recommendedName>
    <alternativeName>
        <fullName evidence="18">Flavohemoglobin</fullName>
    </alternativeName>
    <alternativeName>
        <fullName evidence="18">Hemoglobin-like protein</fullName>
    </alternativeName>
    <alternativeName>
        <fullName evidence="18">Nitric oxide dioxygenase</fullName>
        <shortName evidence="18">NO oxygenase</shortName>
        <shortName evidence="18">NOD</shortName>
        <ecNumber evidence="18">1.14.12.17</ecNumber>
    </alternativeName>
</protein>
<dbReference type="PRINTS" id="PR00410">
    <property type="entry name" value="PHEHYDRXLASE"/>
</dbReference>
<evidence type="ECO:0000259" key="19">
    <source>
        <dbReference type="PROSITE" id="PS01033"/>
    </source>
</evidence>
<dbReference type="Gene3D" id="2.40.30.10">
    <property type="entry name" value="Translation factors"/>
    <property type="match status" value="1"/>
</dbReference>
<evidence type="ECO:0000256" key="3">
    <source>
        <dbReference type="ARBA" id="ARBA00022448"/>
    </source>
</evidence>
<keyword evidence="12 18" id="KW-0408">Iron</keyword>
<evidence type="ECO:0000256" key="4">
    <source>
        <dbReference type="ARBA" id="ARBA00022575"/>
    </source>
</evidence>
<feature type="domain" description="FAD-binding FR-type" evidence="20">
    <location>
        <begin position="152"/>
        <end position="257"/>
    </location>
</feature>
<dbReference type="OrthoDB" id="9801223at2"/>
<dbReference type="GO" id="GO:0008941">
    <property type="term" value="F:nitric oxide dioxygenase NAD(P)H activity"/>
    <property type="evidence" value="ECO:0007669"/>
    <property type="project" value="UniProtKB-UniRule"/>
</dbReference>
<feature type="region of interest" description="Reductase" evidence="18">
    <location>
        <begin position="149"/>
        <end position="397"/>
    </location>
</feature>
<keyword evidence="3 18" id="KW-0813">Transport</keyword>
<dbReference type="SUPFAM" id="SSF63380">
    <property type="entry name" value="Riboflavin synthase domain-like"/>
    <property type="match status" value="1"/>
</dbReference>
<keyword evidence="8 18" id="KW-0479">Metal-binding</keyword>
<keyword evidence="9 18" id="KW-0274">FAD</keyword>
<dbReference type="GO" id="GO:0020037">
    <property type="term" value="F:heme binding"/>
    <property type="evidence" value="ECO:0007669"/>
    <property type="project" value="InterPro"/>
</dbReference>
<keyword evidence="22" id="KW-1185">Reference proteome</keyword>
<dbReference type="InterPro" id="IPR012292">
    <property type="entry name" value="Globin/Proto"/>
</dbReference>
<dbReference type="RefSeq" id="WP_130599101.1">
    <property type="nucleotide sequence ID" value="NZ_CP036200.1"/>
</dbReference>
<evidence type="ECO:0000259" key="20">
    <source>
        <dbReference type="PROSITE" id="PS51384"/>
    </source>
</evidence>
<dbReference type="InterPro" id="IPR000971">
    <property type="entry name" value="Globin"/>
</dbReference>
<dbReference type="HAMAP" id="MF_01252">
    <property type="entry name" value="Hmp"/>
    <property type="match status" value="1"/>
</dbReference>
<gene>
    <name evidence="21" type="primary">hmpA</name>
    <name evidence="18" type="synonym">hmp</name>
    <name evidence="21" type="ORF">EXU30_08400</name>
</gene>
<dbReference type="Gene3D" id="3.40.50.80">
    <property type="entry name" value="Nucleotide-binding domain of ferredoxin-NADP reductase (FNR) module"/>
    <property type="match status" value="1"/>
</dbReference>
<evidence type="ECO:0000256" key="7">
    <source>
        <dbReference type="ARBA" id="ARBA00022630"/>
    </source>
</evidence>
<feature type="site" description="Influences the redox potential of the prosthetic heme and FAD groups" evidence="18">
    <location>
        <position position="84"/>
    </location>
</feature>
<dbReference type="PROSITE" id="PS01033">
    <property type="entry name" value="GLOBIN"/>
    <property type="match status" value="1"/>
</dbReference>
<sequence length="397" mass="43524">MLDQHTKDVVKSTIPLLEAAGPALTKHFYQRMFEHNPELKDVFNLSHQHSGGQPVALFNAVAAYAKNIDNLGALAGAVEKIAHKHTGFLIKPEQYAIVGGHLLATLQELGGEAVTEEVLSAWGKAYGLLADIFINREAELYKQTADKQGGWQGTRRFVIKAKQVESSVITSFVLAPVDGEAVVDFVPGQFLSLSLGHEQLENTEIRQYSLSDAPNGSTYRISVKAEQGGKVSNLLHEHYHEGDEIDVIAPAGDFVLDADADTPVVLLSAGVGQTPMKSMLNQLLAKQHNGEITWVHACEDGEQHAFAAAINDKTAEHDKLSSYVWYREPLADDKQVEHYDFSGTVELDKVAKHIQPNAKYYFCGPIGFMSAVKQQLLALNVAESQMHYEVFGPHASL</sequence>
<dbReference type="GO" id="GO:0009636">
    <property type="term" value="P:response to toxic substance"/>
    <property type="evidence" value="ECO:0007669"/>
    <property type="project" value="UniProtKB-KW"/>
</dbReference>
<keyword evidence="10 18" id="KW-0521">NADP</keyword>
<comment type="catalytic activity">
    <reaction evidence="17 18">
        <text>2 nitric oxide + NADPH + 2 O2 = 2 nitrate + NADP(+) + H(+)</text>
        <dbReference type="Rhea" id="RHEA:19465"/>
        <dbReference type="ChEBI" id="CHEBI:15378"/>
        <dbReference type="ChEBI" id="CHEBI:15379"/>
        <dbReference type="ChEBI" id="CHEBI:16480"/>
        <dbReference type="ChEBI" id="CHEBI:17632"/>
        <dbReference type="ChEBI" id="CHEBI:57783"/>
        <dbReference type="ChEBI" id="CHEBI:58349"/>
        <dbReference type="EC" id="1.14.12.17"/>
    </reaction>
</comment>
<evidence type="ECO:0000256" key="15">
    <source>
        <dbReference type="ARBA" id="ARBA00034078"/>
    </source>
</evidence>
<comment type="caution">
    <text evidence="18">Lacks conserved residue(s) required for the propagation of feature annotation.</text>
</comment>
<organism evidence="21 22">
    <name type="scientific">Shewanella maritima</name>
    <dbReference type="NCBI Taxonomy" id="2520507"/>
    <lineage>
        <taxon>Bacteria</taxon>
        <taxon>Pseudomonadati</taxon>
        <taxon>Pseudomonadota</taxon>
        <taxon>Gammaproteobacteria</taxon>
        <taxon>Alteromonadales</taxon>
        <taxon>Shewanellaceae</taxon>
        <taxon>Shewanella</taxon>
    </lineage>
</organism>
<evidence type="ECO:0000256" key="18">
    <source>
        <dbReference type="HAMAP-Rule" id="MF_01252"/>
    </source>
</evidence>
<dbReference type="GO" id="GO:0046872">
    <property type="term" value="F:metal ion binding"/>
    <property type="evidence" value="ECO:0007669"/>
    <property type="project" value="UniProtKB-KW"/>
</dbReference>
<feature type="domain" description="Globin" evidence="19">
    <location>
        <begin position="1"/>
        <end position="138"/>
    </location>
</feature>
<comment type="cofactor">
    <cofactor evidence="18">
        <name>heme b</name>
        <dbReference type="ChEBI" id="CHEBI:60344"/>
    </cofactor>
    <text evidence="18">Binds 1 heme b (iron(II)-protoporphyrin IX) group per subunit.</text>
</comment>
<name>A0A411PGI2_9GAMM</name>
<dbReference type="KEGG" id="smai:EXU30_08400"/>
<dbReference type="FunFam" id="1.10.490.10:FF:000003">
    <property type="entry name" value="Flavohemoprotein"/>
    <property type="match status" value="1"/>
</dbReference>
<keyword evidence="5 18" id="KW-0349">Heme</keyword>
<comment type="domain">
    <text evidence="18">Consists of two distinct domains; an N-terminal heme-containing oxygen-binding domain and a C-terminal reductase domain with binding sites for FAD and NAD(P)H.</text>
</comment>
<dbReference type="FunFam" id="3.40.50.80:FF:000010">
    <property type="entry name" value="Flavohemoprotein"/>
    <property type="match status" value="1"/>
</dbReference>
<keyword evidence="11 18" id="KW-0560">Oxidoreductase</keyword>
<evidence type="ECO:0000256" key="1">
    <source>
        <dbReference type="ARBA" id="ARBA00006401"/>
    </source>
</evidence>
<feature type="site" description="Involved in heme-bound ligand stabilization and O-O bond activation" evidence="18">
    <location>
        <position position="29"/>
    </location>
</feature>
<comment type="similarity">
    <text evidence="2 18">Belongs to the globin family. Two-domain flavohemoproteins subfamily.</text>
</comment>
<dbReference type="EMBL" id="CP036200">
    <property type="protein sequence ID" value="QBF82706.1"/>
    <property type="molecule type" value="Genomic_DNA"/>
</dbReference>
<comment type="cofactor">
    <cofactor evidence="18">
        <name>FAD</name>
        <dbReference type="ChEBI" id="CHEBI:57692"/>
    </cofactor>
    <text evidence="18">Binds 1 FAD per subunit.</text>
</comment>
<dbReference type="Pfam" id="PF00175">
    <property type="entry name" value="NAD_binding_1"/>
    <property type="match status" value="1"/>
</dbReference>
<comment type="cofactor">
    <cofactor evidence="15">
        <name>[2Fe-2S] cluster</name>
        <dbReference type="ChEBI" id="CHEBI:190135"/>
    </cofactor>
</comment>
<dbReference type="InterPro" id="IPR001433">
    <property type="entry name" value="OxRdtase_FAD/NAD-bd"/>
</dbReference>
<dbReference type="GO" id="GO:0071500">
    <property type="term" value="P:cellular response to nitrosative stress"/>
    <property type="evidence" value="ECO:0007669"/>
    <property type="project" value="TreeGrafter"/>
</dbReference>
<dbReference type="AlphaFoldDB" id="A0A411PGI2"/>
<evidence type="ECO:0000256" key="9">
    <source>
        <dbReference type="ARBA" id="ARBA00022827"/>
    </source>
</evidence>
<feature type="binding site" evidence="18">
    <location>
        <begin position="270"/>
        <end position="275"/>
    </location>
    <ligand>
        <name>NADP(+)</name>
        <dbReference type="ChEBI" id="CHEBI:58349"/>
    </ligand>
</feature>
<dbReference type="Pfam" id="PF00970">
    <property type="entry name" value="FAD_binding_6"/>
    <property type="match status" value="1"/>
</dbReference>
<evidence type="ECO:0000256" key="8">
    <source>
        <dbReference type="ARBA" id="ARBA00022723"/>
    </source>
</evidence>
<evidence type="ECO:0000256" key="16">
    <source>
        <dbReference type="ARBA" id="ARBA00048649"/>
    </source>
</evidence>
<evidence type="ECO:0000313" key="22">
    <source>
        <dbReference type="Proteomes" id="UP000291106"/>
    </source>
</evidence>
<dbReference type="InterPro" id="IPR009050">
    <property type="entry name" value="Globin-like_sf"/>
</dbReference>
<proteinExistence type="inferred from homology"/>